<dbReference type="InterPro" id="IPR000792">
    <property type="entry name" value="Tscrpt_reg_LuxR_C"/>
</dbReference>
<dbReference type="InterPro" id="IPR016032">
    <property type="entry name" value="Sig_transdc_resp-reg_C-effctor"/>
</dbReference>
<dbReference type="Gene3D" id="3.40.50.2300">
    <property type="match status" value="1"/>
</dbReference>
<evidence type="ECO:0000313" key="9">
    <source>
        <dbReference type="Proteomes" id="UP000654401"/>
    </source>
</evidence>
<dbReference type="GO" id="GO:0000160">
    <property type="term" value="P:phosphorelay signal transduction system"/>
    <property type="evidence" value="ECO:0007669"/>
    <property type="project" value="InterPro"/>
</dbReference>
<dbReference type="CDD" id="cd06170">
    <property type="entry name" value="LuxR_C_like"/>
    <property type="match status" value="1"/>
</dbReference>
<dbReference type="GO" id="GO:0003677">
    <property type="term" value="F:DNA binding"/>
    <property type="evidence" value="ECO:0007669"/>
    <property type="project" value="UniProtKB-KW"/>
</dbReference>
<dbReference type="PANTHER" id="PTHR43214">
    <property type="entry name" value="TWO-COMPONENT RESPONSE REGULATOR"/>
    <property type="match status" value="1"/>
</dbReference>
<evidence type="ECO:0000256" key="4">
    <source>
        <dbReference type="ARBA" id="ARBA00023163"/>
    </source>
</evidence>
<reference evidence="8 9" key="1">
    <citation type="submission" date="2020-08" db="EMBL/GenBank/DDBJ databases">
        <title>Bridging the membrane lipid divide: bacteria of the FCB group superphylum have the potential to synthesize archaeal ether lipids.</title>
        <authorList>
            <person name="Villanueva L."/>
            <person name="Von Meijenfeldt F.A.B."/>
            <person name="Westbye A.B."/>
            <person name="Yadav S."/>
            <person name="Hopmans E.C."/>
            <person name="Dutilh B.E."/>
            <person name="Sinninghe Damste J.S."/>
        </authorList>
    </citation>
    <scope>NUCLEOTIDE SEQUENCE [LARGE SCALE GENOMIC DNA]</scope>
    <source>
        <strain evidence="8">NIOZ-UU100</strain>
    </source>
</reference>
<feature type="domain" description="Response regulatory" evidence="7">
    <location>
        <begin position="8"/>
        <end position="124"/>
    </location>
</feature>
<evidence type="ECO:0000259" key="7">
    <source>
        <dbReference type="PROSITE" id="PS50110"/>
    </source>
</evidence>
<evidence type="ECO:0000256" key="5">
    <source>
        <dbReference type="PROSITE-ProRule" id="PRU00169"/>
    </source>
</evidence>
<evidence type="ECO:0000256" key="1">
    <source>
        <dbReference type="ARBA" id="ARBA00022553"/>
    </source>
</evidence>
<name>A0A8J6P110_9GAMM</name>
<keyword evidence="1 5" id="KW-0597">Phosphoprotein</keyword>
<dbReference type="SMART" id="SM00448">
    <property type="entry name" value="REC"/>
    <property type="match status" value="1"/>
</dbReference>
<organism evidence="8 9">
    <name type="scientific">Candidatus Thiopontia autotrophica</name>
    <dbReference type="NCBI Taxonomy" id="2841688"/>
    <lineage>
        <taxon>Bacteria</taxon>
        <taxon>Pseudomonadati</taxon>
        <taxon>Pseudomonadota</taxon>
        <taxon>Gammaproteobacteria</taxon>
        <taxon>Candidatus Thiopontia</taxon>
    </lineage>
</organism>
<dbReference type="SUPFAM" id="SSF46894">
    <property type="entry name" value="C-terminal effector domain of the bipartite response regulators"/>
    <property type="match status" value="1"/>
</dbReference>
<feature type="domain" description="HTH luxR-type" evidence="6">
    <location>
        <begin position="146"/>
        <end position="211"/>
    </location>
</feature>
<feature type="modified residue" description="4-aspartylphosphate" evidence="5">
    <location>
        <position position="59"/>
    </location>
</feature>
<keyword evidence="4" id="KW-0804">Transcription</keyword>
<dbReference type="PANTHER" id="PTHR43214:SF41">
    <property type="entry name" value="NITRATE_NITRITE RESPONSE REGULATOR PROTEIN NARP"/>
    <property type="match status" value="1"/>
</dbReference>
<dbReference type="PROSITE" id="PS50110">
    <property type="entry name" value="RESPONSE_REGULATORY"/>
    <property type="match status" value="1"/>
</dbReference>
<keyword evidence="2" id="KW-0805">Transcription regulation</keyword>
<dbReference type="Proteomes" id="UP000654401">
    <property type="component" value="Unassembled WGS sequence"/>
</dbReference>
<dbReference type="EMBL" id="JACNFK010000034">
    <property type="protein sequence ID" value="MBC8520148.1"/>
    <property type="molecule type" value="Genomic_DNA"/>
</dbReference>
<dbReference type="GO" id="GO:0006355">
    <property type="term" value="P:regulation of DNA-templated transcription"/>
    <property type="evidence" value="ECO:0007669"/>
    <property type="project" value="InterPro"/>
</dbReference>
<evidence type="ECO:0000256" key="3">
    <source>
        <dbReference type="ARBA" id="ARBA00023125"/>
    </source>
</evidence>
<keyword evidence="3" id="KW-0238">DNA-binding</keyword>
<dbReference type="PROSITE" id="PS50043">
    <property type="entry name" value="HTH_LUXR_2"/>
    <property type="match status" value="1"/>
</dbReference>
<dbReference type="SMART" id="SM00421">
    <property type="entry name" value="HTH_LUXR"/>
    <property type="match status" value="1"/>
</dbReference>
<accession>A0A8J6P110</accession>
<dbReference type="CDD" id="cd17535">
    <property type="entry name" value="REC_NarL-like"/>
    <property type="match status" value="1"/>
</dbReference>
<dbReference type="PRINTS" id="PR00038">
    <property type="entry name" value="HTHLUXR"/>
</dbReference>
<dbReference type="InterPro" id="IPR039420">
    <property type="entry name" value="WalR-like"/>
</dbReference>
<dbReference type="Pfam" id="PF00072">
    <property type="entry name" value="Response_reg"/>
    <property type="match status" value="1"/>
</dbReference>
<gene>
    <name evidence="8" type="ORF">H8D24_07060</name>
</gene>
<dbReference type="InterPro" id="IPR058245">
    <property type="entry name" value="NreC/VraR/RcsB-like_REC"/>
</dbReference>
<comment type="caution">
    <text evidence="8">The sequence shown here is derived from an EMBL/GenBank/DDBJ whole genome shotgun (WGS) entry which is preliminary data.</text>
</comment>
<dbReference type="InterPro" id="IPR001789">
    <property type="entry name" value="Sig_transdc_resp-reg_receiver"/>
</dbReference>
<dbReference type="SUPFAM" id="SSF52172">
    <property type="entry name" value="CheY-like"/>
    <property type="match status" value="1"/>
</dbReference>
<dbReference type="AlphaFoldDB" id="A0A8J6P110"/>
<protein>
    <submittedName>
        <fullName evidence="8">Response regulator</fullName>
    </submittedName>
</protein>
<proteinExistence type="predicted"/>
<dbReference type="InterPro" id="IPR011006">
    <property type="entry name" value="CheY-like_superfamily"/>
</dbReference>
<evidence type="ECO:0000313" key="8">
    <source>
        <dbReference type="EMBL" id="MBC8520148.1"/>
    </source>
</evidence>
<evidence type="ECO:0000256" key="2">
    <source>
        <dbReference type="ARBA" id="ARBA00023015"/>
    </source>
</evidence>
<evidence type="ECO:0000259" key="6">
    <source>
        <dbReference type="PROSITE" id="PS50043"/>
    </source>
</evidence>
<dbReference type="Pfam" id="PF00196">
    <property type="entry name" value="GerE"/>
    <property type="match status" value="1"/>
</dbReference>
<sequence length="214" mass="23881">MSESDKISLLLIDDHPLIRKGIIQLLELHDGIELAGEADGGAEGIKLIKERQPDMVLLDLNMSNMDGLTTLKKIKKQWPEIMVVILTVSDNPQNIIQAFRNNADGYLLKNTDPEMIVEHLIQVMNGVTIVSPEVSKILAQAKPDKNNRLDINLTRREREVLTLIADGLSNQDVGDRLGISVWTAKVHAKHILKKLGLNTRNELIVWGIKEGFSS</sequence>